<dbReference type="Pfam" id="PF26514">
    <property type="entry name" value="DUF8173"/>
    <property type="match status" value="1"/>
</dbReference>
<feature type="transmembrane region" description="Helical" evidence="1">
    <location>
        <begin position="124"/>
        <end position="144"/>
    </location>
</feature>
<feature type="non-terminal residue" evidence="3">
    <location>
        <position position="1"/>
    </location>
</feature>
<accession>X1PWP2</accession>
<protein>
    <recommendedName>
        <fullName evidence="2">DUF8173 domain-containing protein</fullName>
    </recommendedName>
</protein>
<keyword evidence="1" id="KW-0472">Membrane</keyword>
<keyword evidence="1" id="KW-1133">Transmembrane helix</keyword>
<feature type="transmembrane region" description="Helical" evidence="1">
    <location>
        <begin position="6"/>
        <end position="23"/>
    </location>
</feature>
<reference evidence="3" key="1">
    <citation type="journal article" date="2014" name="Front. Microbiol.">
        <title>High frequency of phylogenetically diverse reductive dehalogenase-homologous genes in deep subseafloor sedimentary metagenomes.</title>
        <authorList>
            <person name="Kawai M."/>
            <person name="Futagami T."/>
            <person name="Toyoda A."/>
            <person name="Takaki Y."/>
            <person name="Nishi S."/>
            <person name="Hori S."/>
            <person name="Arai W."/>
            <person name="Tsubouchi T."/>
            <person name="Morono Y."/>
            <person name="Uchiyama I."/>
            <person name="Ito T."/>
            <person name="Fujiyama A."/>
            <person name="Inagaki F."/>
            <person name="Takami H."/>
        </authorList>
    </citation>
    <scope>NUCLEOTIDE SEQUENCE</scope>
    <source>
        <strain evidence="3">Expedition CK06-06</strain>
    </source>
</reference>
<keyword evidence="1" id="KW-0812">Transmembrane</keyword>
<gene>
    <name evidence="3" type="ORF">S06H3_50442</name>
</gene>
<feature type="transmembrane region" description="Helical" evidence="1">
    <location>
        <begin position="100"/>
        <end position="118"/>
    </location>
</feature>
<dbReference type="InterPro" id="IPR058486">
    <property type="entry name" value="DUF8173"/>
</dbReference>
<feature type="transmembrane region" description="Helical" evidence="1">
    <location>
        <begin position="35"/>
        <end position="60"/>
    </location>
</feature>
<organism evidence="3">
    <name type="scientific">marine sediment metagenome</name>
    <dbReference type="NCBI Taxonomy" id="412755"/>
    <lineage>
        <taxon>unclassified sequences</taxon>
        <taxon>metagenomes</taxon>
        <taxon>ecological metagenomes</taxon>
    </lineage>
</organism>
<evidence type="ECO:0000259" key="2">
    <source>
        <dbReference type="Pfam" id="PF26514"/>
    </source>
</evidence>
<evidence type="ECO:0000313" key="3">
    <source>
        <dbReference type="EMBL" id="GAI43280.1"/>
    </source>
</evidence>
<comment type="caution">
    <text evidence="3">The sequence shown here is derived from an EMBL/GenBank/DDBJ whole genome shotgun (WGS) entry which is preliminary data.</text>
</comment>
<sequence>KLTSFLMAFVAGLVIILLLPRRLTSVAESIRTRPWASLGWGAVILFVTPIAAILVCFTIVGISVGVIALVFYAVALYLAQIPVALFLGRWIIGGFRAVEGKAIMLGALALGLVIIHLLKLIPYFGLFVGLVVILFGLGAVVVWARNRRAEARQAASSELQEGE</sequence>
<dbReference type="AlphaFoldDB" id="X1PWP2"/>
<feature type="domain" description="DUF8173" evidence="2">
    <location>
        <begin position="3"/>
        <end position="146"/>
    </location>
</feature>
<evidence type="ECO:0000256" key="1">
    <source>
        <dbReference type="SAM" id="Phobius"/>
    </source>
</evidence>
<dbReference type="EMBL" id="BARV01031940">
    <property type="protein sequence ID" value="GAI43280.1"/>
    <property type="molecule type" value="Genomic_DNA"/>
</dbReference>
<name>X1PWP2_9ZZZZ</name>
<proteinExistence type="predicted"/>
<feature type="transmembrane region" description="Helical" evidence="1">
    <location>
        <begin position="66"/>
        <end position="88"/>
    </location>
</feature>